<comment type="function">
    <text evidence="1 17">Probable transporter of a GTP-driven Fe(2+) uptake system.</text>
</comment>
<dbReference type="PROSITE" id="PS51711">
    <property type="entry name" value="G_FEOB"/>
    <property type="match status" value="1"/>
</dbReference>
<dbReference type="OrthoDB" id="9809127at2"/>
<dbReference type="GO" id="GO:0015093">
    <property type="term" value="F:ferrous iron transmembrane transporter activity"/>
    <property type="evidence" value="ECO:0007669"/>
    <property type="project" value="UniProtKB-UniRule"/>
</dbReference>
<comment type="caution">
    <text evidence="19">The sequence shown here is derived from an EMBL/GenBank/DDBJ whole genome shotgun (WGS) entry which is preliminary data.</text>
</comment>
<evidence type="ECO:0000256" key="9">
    <source>
        <dbReference type="ARBA" id="ARBA00022989"/>
    </source>
</evidence>
<protein>
    <recommendedName>
        <fullName evidence="14 17">Ferrous iron transport protein B</fullName>
    </recommendedName>
</protein>
<evidence type="ECO:0000313" key="20">
    <source>
        <dbReference type="EMBL" id="MTU04608.1"/>
    </source>
</evidence>
<evidence type="ECO:0000256" key="1">
    <source>
        <dbReference type="ARBA" id="ARBA00003926"/>
    </source>
</evidence>
<dbReference type="PANTHER" id="PTHR43185">
    <property type="entry name" value="FERROUS IRON TRANSPORT PROTEIN B"/>
    <property type="match status" value="1"/>
</dbReference>
<dbReference type="Proteomes" id="UP000443070">
    <property type="component" value="Unassembled WGS sequence"/>
</dbReference>
<feature type="transmembrane region" description="Helical" evidence="17">
    <location>
        <begin position="607"/>
        <end position="632"/>
    </location>
</feature>
<evidence type="ECO:0000256" key="3">
    <source>
        <dbReference type="ARBA" id="ARBA00022448"/>
    </source>
</evidence>
<dbReference type="InterPro" id="IPR027417">
    <property type="entry name" value="P-loop_NTPase"/>
</dbReference>
<keyword evidence="9 17" id="KW-1133">Transmembrane helix</keyword>
<dbReference type="Pfam" id="PF02421">
    <property type="entry name" value="FeoB_N"/>
    <property type="match status" value="1"/>
</dbReference>
<keyword evidence="4" id="KW-1003">Cell membrane</keyword>
<feature type="transmembrane region" description="Helical" evidence="17">
    <location>
        <begin position="644"/>
        <end position="665"/>
    </location>
</feature>
<evidence type="ECO:0000256" key="15">
    <source>
        <dbReference type="PIRSR" id="PIRSR603373-1"/>
    </source>
</evidence>
<dbReference type="GO" id="GO:0005886">
    <property type="term" value="C:plasma membrane"/>
    <property type="evidence" value="ECO:0007669"/>
    <property type="project" value="UniProtKB-SubCell"/>
</dbReference>
<keyword evidence="13 17" id="KW-0472">Membrane</keyword>
<evidence type="ECO:0000256" key="2">
    <source>
        <dbReference type="ARBA" id="ARBA00004429"/>
    </source>
</evidence>
<keyword evidence="16" id="KW-0460">Magnesium</keyword>
<keyword evidence="12 15" id="KW-0342">GTP-binding</keyword>
<dbReference type="InterPro" id="IPR050860">
    <property type="entry name" value="FeoB_GTPase"/>
</dbReference>
<evidence type="ECO:0000259" key="18">
    <source>
        <dbReference type="PROSITE" id="PS51711"/>
    </source>
</evidence>
<accession>A0A7X2XH28</accession>
<dbReference type="InterPro" id="IPR003373">
    <property type="entry name" value="Fe2_transport_prot-B"/>
</dbReference>
<feature type="transmembrane region" description="Helical" evidence="17">
    <location>
        <begin position="456"/>
        <end position="476"/>
    </location>
</feature>
<feature type="binding site" evidence="16">
    <location>
        <position position="24"/>
    </location>
    <ligand>
        <name>Mg(2+)</name>
        <dbReference type="ChEBI" id="CHEBI:18420"/>
        <label>2</label>
    </ligand>
</feature>
<evidence type="ECO:0000256" key="12">
    <source>
        <dbReference type="ARBA" id="ARBA00023134"/>
    </source>
</evidence>
<dbReference type="Gene3D" id="3.40.50.300">
    <property type="entry name" value="P-loop containing nucleotide triphosphate hydrolases"/>
    <property type="match status" value="1"/>
</dbReference>
<feature type="transmembrane region" description="Helical" evidence="17">
    <location>
        <begin position="346"/>
        <end position="370"/>
    </location>
</feature>
<dbReference type="EMBL" id="WNBW01000009">
    <property type="protein sequence ID" value="MTU04608.1"/>
    <property type="molecule type" value="Genomic_DNA"/>
</dbReference>
<dbReference type="SUPFAM" id="SSF52540">
    <property type="entry name" value="P-loop containing nucleoside triphosphate hydrolases"/>
    <property type="match status" value="1"/>
</dbReference>
<keyword evidence="11" id="KW-0406">Ion transport</keyword>
<dbReference type="EMBL" id="WNBM01000009">
    <property type="protein sequence ID" value="MTT76599.1"/>
    <property type="molecule type" value="Genomic_DNA"/>
</dbReference>
<reference evidence="21 22" key="1">
    <citation type="journal article" date="2019" name="Nat. Med.">
        <title>A library of human gut bacterial isolates paired with longitudinal multiomics data enables mechanistic microbiome research.</title>
        <authorList>
            <person name="Poyet M."/>
            <person name="Groussin M."/>
            <person name="Gibbons S.M."/>
            <person name="Avila-Pacheco J."/>
            <person name="Jiang X."/>
            <person name="Kearney S.M."/>
            <person name="Perrotta A.R."/>
            <person name="Berdy B."/>
            <person name="Zhao S."/>
            <person name="Lieberman T.D."/>
            <person name="Swanson P.K."/>
            <person name="Smith M."/>
            <person name="Roesemann S."/>
            <person name="Alexander J.E."/>
            <person name="Rich S.A."/>
            <person name="Livny J."/>
            <person name="Vlamakis H."/>
            <person name="Clish C."/>
            <person name="Bullock K."/>
            <person name="Deik A."/>
            <person name="Scott J."/>
            <person name="Pierce K.A."/>
            <person name="Xavier R.J."/>
            <person name="Alm E.J."/>
        </authorList>
    </citation>
    <scope>NUCLEOTIDE SEQUENCE [LARGE SCALE GENOMIC DNA]</scope>
    <source>
        <strain evidence="19 22">BIOML-A13</strain>
        <strain evidence="20 21">BIOML-A3</strain>
    </source>
</reference>
<evidence type="ECO:0000256" key="16">
    <source>
        <dbReference type="PIRSR" id="PIRSR603373-2"/>
    </source>
</evidence>
<evidence type="ECO:0000256" key="7">
    <source>
        <dbReference type="ARBA" id="ARBA00022692"/>
    </source>
</evidence>
<evidence type="ECO:0000256" key="13">
    <source>
        <dbReference type="ARBA" id="ARBA00023136"/>
    </source>
</evidence>
<feature type="binding site" evidence="15">
    <location>
        <begin position="54"/>
        <end position="57"/>
    </location>
    <ligand>
        <name>GTP</name>
        <dbReference type="ChEBI" id="CHEBI:37565"/>
        <label>1</label>
    </ligand>
</feature>
<dbReference type="AlphaFoldDB" id="A0A7X2XH28"/>
<keyword evidence="6" id="KW-0997">Cell inner membrane</keyword>
<feature type="domain" description="FeoB-type G" evidence="18">
    <location>
        <begin position="2"/>
        <end position="163"/>
    </location>
</feature>
<dbReference type="NCBIfam" id="TIGR00437">
    <property type="entry name" value="feoB"/>
    <property type="match status" value="1"/>
</dbReference>
<dbReference type="CDD" id="cd01879">
    <property type="entry name" value="FeoB"/>
    <property type="match status" value="1"/>
</dbReference>
<dbReference type="Pfam" id="PF07664">
    <property type="entry name" value="FeoB_C"/>
    <property type="match status" value="1"/>
</dbReference>
<name>A0A7X2XH28_9FIRM</name>
<keyword evidence="5 17" id="KW-0410">Iron transport</keyword>
<feature type="transmembrane region" description="Helical" evidence="17">
    <location>
        <begin position="425"/>
        <end position="450"/>
    </location>
</feature>
<dbReference type="GO" id="GO:0046872">
    <property type="term" value="F:metal ion binding"/>
    <property type="evidence" value="ECO:0007669"/>
    <property type="project" value="UniProtKB-KW"/>
</dbReference>
<feature type="binding site" evidence="16">
    <location>
        <position position="20"/>
    </location>
    <ligand>
        <name>Mg(2+)</name>
        <dbReference type="ChEBI" id="CHEBI:18420"/>
        <label>2</label>
    </ligand>
</feature>
<dbReference type="RefSeq" id="WP_155164215.1">
    <property type="nucleotide sequence ID" value="NZ_WNBG01000009.1"/>
</dbReference>
<evidence type="ECO:0000256" key="14">
    <source>
        <dbReference type="NCBIfam" id="TIGR00437"/>
    </source>
</evidence>
<dbReference type="InterPro" id="IPR041069">
    <property type="entry name" value="FeoB_Cyto"/>
</dbReference>
<keyword evidence="8 15" id="KW-0547">Nucleotide-binding</keyword>
<dbReference type="Gene3D" id="1.10.287.1770">
    <property type="match status" value="1"/>
</dbReference>
<feature type="binding site" evidence="16">
    <location>
        <position position="23"/>
    </location>
    <ligand>
        <name>Mg(2+)</name>
        <dbReference type="ChEBI" id="CHEBI:18420"/>
        <label>2</label>
    </ligand>
</feature>
<evidence type="ECO:0000256" key="17">
    <source>
        <dbReference type="RuleBase" id="RU362098"/>
    </source>
</evidence>
<gene>
    <name evidence="19" type="primary">feoB</name>
    <name evidence="19" type="ORF">GMD11_10030</name>
    <name evidence="20" type="ORF">GMD18_09375</name>
</gene>
<dbReference type="Pfam" id="PF07670">
    <property type="entry name" value="Gate"/>
    <property type="match status" value="2"/>
</dbReference>
<feature type="transmembrane region" description="Helical" evidence="17">
    <location>
        <begin position="286"/>
        <end position="310"/>
    </location>
</feature>
<evidence type="ECO:0000313" key="19">
    <source>
        <dbReference type="EMBL" id="MTT76599.1"/>
    </source>
</evidence>
<comment type="subcellular location">
    <subcellularLocation>
        <location evidence="2">Cell inner membrane</location>
        <topology evidence="2">Multi-pass membrane protein</topology>
    </subcellularLocation>
    <subcellularLocation>
        <location evidence="17">Cell membrane</location>
        <topology evidence="17">Multi-pass membrane protein</topology>
    </subcellularLocation>
</comment>
<dbReference type="Proteomes" id="UP000484547">
    <property type="component" value="Unassembled WGS sequence"/>
</dbReference>
<evidence type="ECO:0000313" key="21">
    <source>
        <dbReference type="Proteomes" id="UP000443070"/>
    </source>
</evidence>
<feature type="transmembrane region" description="Helical" evidence="17">
    <location>
        <begin position="390"/>
        <end position="413"/>
    </location>
</feature>
<keyword evidence="10 17" id="KW-0408">Iron</keyword>
<feature type="binding site" evidence="15">
    <location>
        <begin position="114"/>
        <end position="117"/>
    </location>
    <ligand>
        <name>GTP</name>
        <dbReference type="ChEBI" id="CHEBI:37565"/>
        <label>1</label>
    </ligand>
</feature>
<evidence type="ECO:0000256" key="11">
    <source>
        <dbReference type="ARBA" id="ARBA00023065"/>
    </source>
</evidence>
<proteinExistence type="inferred from homology"/>
<evidence type="ECO:0000256" key="4">
    <source>
        <dbReference type="ARBA" id="ARBA00022475"/>
    </source>
</evidence>
<sequence length="671" mass="73887">MSLTFALVGNQNCGKSTLFNYLTGSNQHVGNFPGVTVQKKEGRLLTNKDVTVIDLPGIYSLSPYTSEEIVTRDLLLRSKPDIIINVIDATNIERSLYLSLQLIELNTPMIMALNMMDELTASGGSIDIKKIEDRLTVPVVPITANSGAGVDELLSRALKTAHDKKMPERLDFCSGVTHMAIHSIAHLIEAKVRSKGLPLRFSATKLIEGDEPLVKELELTANELDIIDHVTKDLEIALDTDKEAALADMRYTYIEELCSYAVHKPQETIAQMRSVKIDHYLTHKYFAIPIFLLTIFTIFLLTFDVIGAALSDWLEIGISSVTEAADLGLTAIGLSAPIHSLIIDGIFTGVGSVLSFLPTIVTLFFFLSMLEDSGYMARIAFVMDKLLRKIGLSGSSFVPMLIGFGCSVPAIMATRTLASERDRKMTMILTPFMSCSAKLPIYGVFISAFFADNKAAVMMFLYLLGIFIAIASGLLLKTFVYNGQPVPFVMELPAYRLPTARNIMLHMWSKAKDFLYKAFTVIFVASIVIWLLQSFDTRFYMVDNPENSMLASIGSFIAPFFAPLGFGDWRAATALVTGLTAKEVVISTLSVLMGGDGDIPGTALQSIFTPLTALSFLTFSLLYPPCIAALAAIRREMNSTVETFYIMSYQIITSWIVAFIVYNLGKILGFK</sequence>
<dbReference type="GO" id="GO:0005525">
    <property type="term" value="F:GTP binding"/>
    <property type="evidence" value="ECO:0007669"/>
    <property type="project" value="UniProtKB-KW"/>
</dbReference>
<evidence type="ECO:0000256" key="6">
    <source>
        <dbReference type="ARBA" id="ARBA00022519"/>
    </source>
</evidence>
<dbReference type="Pfam" id="PF17910">
    <property type="entry name" value="FeoB_Cyto"/>
    <property type="match status" value="1"/>
</dbReference>
<keyword evidence="3 17" id="KW-0813">Transport</keyword>
<keyword evidence="16" id="KW-0479">Metal-binding</keyword>
<evidence type="ECO:0000256" key="5">
    <source>
        <dbReference type="ARBA" id="ARBA00022496"/>
    </source>
</evidence>
<feature type="binding site" evidence="15">
    <location>
        <begin position="9"/>
        <end position="16"/>
    </location>
    <ligand>
        <name>GTP</name>
        <dbReference type="ChEBI" id="CHEBI:37565"/>
        <label>1</label>
    </ligand>
</feature>
<comment type="similarity">
    <text evidence="17">Belongs to the TRAFAC class TrmE-Era-EngA-EngB-Septin-like GTPase superfamily. FeoB GTPase (TC 9.A.8) family.</text>
</comment>
<feature type="transmembrane region" description="Helical" evidence="17">
    <location>
        <begin position="514"/>
        <end position="535"/>
    </location>
</feature>
<evidence type="ECO:0000256" key="8">
    <source>
        <dbReference type="ARBA" id="ARBA00022741"/>
    </source>
</evidence>
<dbReference type="FunFam" id="3.40.50.300:FF:000426">
    <property type="entry name" value="Ferrous iron transport protein B"/>
    <property type="match status" value="1"/>
</dbReference>
<organism evidence="19 22">
    <name type="scientific">Phascolarctobacterium faecium</name>
    <dbReference type="NCBI Taxonomy" id="33025"/>
    <lineage>
        <taxon>Bacteria</taxon>
        <taxon>Bacillati</taxon>
        <taxon>Bacillota</taxon>
        <taxon>Negativicutes</taxon>
        <taxon>Acidaminococcales</taxon>
        <taxon>Acidaminococcaceae</taxon>
        <taxon>Phascolarctobacterium</taxon>
    </lineage>
</organism>
<dbReference type="InterPro" id="IPR030389">
    <property type="entry name" value="G_FEOB_dom"/>
</dbReference>
<keyword evidence="21" id="KW-1185">Reference proteome</keyword>
<evidence type="ECO:0000256" key="10">
    <source>
        <dbReference type="ARBA" id="ARBA00023004"/>
    </source>
</evidence>
<dbReference type="InterPro" id="IPR011642">
    <property type="entry name" value="Gate_dom"/>
</dbReference>
<dbReference type="InterPro" id="IPR011640">
    <property type="entry name" value="Fe2_transport_prot_B_C"/>
</dbReference>
<evidence type="ECO:0000313" key="22">
    <source>
        <dbReference type="Proteomes" id="UP000484547"/>
    </source>
</evidence>
<dbReference type="PANTHER" id="PTHR43185:SF1">
    <property type="entry name" value="FE(2+) TRANSPORTER FEOB"/>
    <property type="match status" value="1"/>
</dbReference>
<keyword evidence="7 17" id="KW-0812">Transmembrane</keyword>